<reference evidence="2 3" key="1">
    <citation type="journal article" date="2019" name="Sci. Rep.">
        <title>A high-quality genome of Eragrostis curvula grass provides insights into Poaceae evolution and supports new strategies to enhance forage quality.</title>
        <authorList>
            <person name="Carballo J."/>
            <person name="Santos B.A.C.M."/>
            <person name="Zappacosta D."/>
            <person name="Garbus I."/>
            <person name="Selva J.P."/>
            <person name="Gallo C.A."/>
            <person name="Diaz A."/>
            <person name="Albertini E."/>
            <person name="Caccamo M."/>
            <person name="Echenique V."/>
        </authorList>
    </citation>
    <scope>NUCLEOTIDE SEQUENCE [LARGE SCALE GENOMIC DNA]</scope>
    <source>
        <strain evidence="3">cv. Victoria</strain>
        <tissue evidence="2">Leaf</tissue>
    </source>
</reference>
<dbReference type="InterPro" id="IPR032710">
    <property type="entry name" value="NTF2-like_dom_sf"/>
</dbReference>
<dbReference type="Gene3D" id="3.10.450.50">
    <property type="match status" value="1"/>
</dbReference>
<dbReference type="InterPro" id="IPR053218">
    <property type="entry name" value="Pathogen-related_defense"/>
</dbReference>
<dbReference type="OrthoDB" id="65445at2759"/>
<sequence>MRLPTARWILFIIAVSNGGVAGAEGGDKYRSYLHGESEVNTVWRLGAPPNYDVVNKLFEDERTHVWPEGSLEEKVQRLLKSWEMELVHKPRHEDQKTVNSSKYSASTNGMPPLSRAEVMAIGGYNAFLRTKLPPEHRIYDPDKETFESGMATFLTAFPRGFAIEVLDVYSGPPKIAFKFRHWGYMEGPFKEHPPHGQRVEFFGVCIFHVDEEMKVEKAEYFYERGNFLASFLSPPVAGAAASGSSGCPVMRGN</sequence>
<gene>
    <name evidence="2" type="ORF">EJB05_32070</name>
</gene>
<dbReference type="AlphaFoldDB" id="A0A5J9UF44"/>
<evidence type="ECO:0000313" key="2">
    <source>
        <dbReference type="EMBL" id="TVU22379.1"/>
    </source>
</evidence>
<dbReference type="Gramene" id="TVU22379">
    <property type="protein sequence ID" value="TVU22379"/>
    <property type="gene ID" value="EJB05_32070"/>
</dbReference>
<protein>
    <recommendedName>
        <fullName evidence="4">Pathogen-related protein</fullName>
    </recommendedName>
</protein>
<evidence type="ECO:0000313" key="3">
    <source>
        <dbReference type="Proteomes" id="UP000324897"/>
    </source>
</evidence>
<dbReference type="PANTHER" id="PTHR31723">
    <property type="entry name" value="PATHOGENESIS-RELATED FAMILY PROTEIN"/>
    <property type="match status" value="1"/>
</dbReference>
<proteinExistence type="predicted"/>
<keyword evidence="3" id="KW-1185">Reference proteome</keyword>
<comment type="caution">
    <text evidence="2">The sequence shown here is derived from an EMBL/GenBank/DDBJ whole genome shotgun (WGS) entry which is preliminary data.</text>
</comment>
<feature type="non-terminal residue" evidence="2">
    <location>
        <position position="1"/>
    </location>
</feature>
<dbReference type="EMBL" id="RWGY01000026">
    <property type="protein sequence ID" value="TVU22379.1"/>
    <property type="molecule type" value="Genomic_DNA"/>
</dbReference>
<organism evidence="2 3">
    <name type="scientific">Eragrostis curvula</name>
    <name type="common">weeping love grass</name>
    <dbReference type="NCBI Taxonomy" id="38414"/>
    <lineage>
        <taxon>Eukaryota</taxon>
        <taxon>Viridiplantae</taxon>
        <taxon>Streptophyta</taxon>
        <taxon>Embryophyta</taxon>
        <taxon>Tracheophyta</taxon>
        <taxon>Spermatophyta</taxon>
        <taxon>Magnoliopsida</taxon>
        <taxon>Liliopsida</taxon>
        <taxon>Poales</taxon>
        <taxon>Poaceae</taxon>
        <taxon>PACMAD clade</taxon>
        <taxon>Chloridoideae</taxon>
        <taxon>Eragrostideae</taxon>
        <taxon>Eragrostidinae</taxon>
        <taxon>Eragrostis</taxon>
    </lineage>
</organism>
<evidence type="ECO:0000256" key="1">
    <source>
        <dbReference type="SAM" id="SignalP"/>
    </source>
</evidence>
<dbReference type="SUPFAM" id="SSF54427">
    <property type="entry name" value="NTF2-like"/>
    <property type="match status" value="1"/>
</dbReference>
<feature type="chain" id="PRO_5023813971" description="Pathogen-related protein" evidence="1">
    <location>
        <begin position="23"/>
        <end position="253"/>
    </location>
</feature>
<dbReference type="PANTHER" id="PTHR31723:SF5">
    <property type="entry name" value="OS01G0248500 PROTEIN"/>
    <property type="match status" value="1"/>
</dbReference>
<name>A0A5J9UF44_9POAL</name>
<accession>A0A5J9UF44</accession>
<feature type="signal peptide" evidence="1">
    <location>
        <begin position="1"/>
        <end position="22"/>
    </location>
</feature>
<evidence type="ECO:0008006" key="4">
    <source>
        <dbReference type="Google" id="ProtNLM"/>
    </source>
</evidence>
<keyword evidence="1" id="KW-0732">Signal</keyword>
<dbReference type="Proteomes" id="UP000324897">
    <property type="component" value="Unassembled WGS sequence"/>
</dbReference>